<dbReference type="OrthoDB" id="5429002at2759"/>
<evidence type="ECO:0000313" key="3">
    <source>
        <dbReference type="EMBL" id="GIZ39784.1"/>
    </source>
</evidence>
<sequence>MRYSVLALAPFVAAAYAQDTNNNDDQNNDAQTSSTSISIPPYSNTMTNFLTQTNSDGVVTGMPTPQVGGQGVAETSIPPVATIPAGLAPGSVYTLFYGNATSFTVSVASSTTVVVGPGGSQATGVSVTTGNNAATPSSASGNENATETSENGSSETSDSAASGNLKVASGAMFGLGALLAFAL</sequence>
<keyword evidence="2" id="KW-0732">Signal</keyword>
<organism evidence="3 4">
    <name type="scientific">Cercospora kikuchii</name>
    <dbReference type="NCBI Taxonomy" id="84275"/>
    <lineage>
        <taxon>Eukaryota</taxon>
        <taxon>Fungi</taxon>
        <taxon>Dikarya</taxon>
        <taxon>Ascomycota</taxon>
        <taxon>Pezizomycotina</taxon>
        <taxon>Dothideomycetes</taxon>
        <taxon>Dothideomycetidae</taxon>
        <taxon>Mycosphaerellales</taxon>
        <taxon>Mycosphaerellaceae</taxon>
        <taxon>Cercospora</taxon>
    </lineage>
</organism>
<feature type="region of interest" description="Disordered" evidence="1">
    <location>
        <begin position="20"/>
        <end position="43"/>
    </location>
</feature>
<dbReference type="Proteomes" id="UP000825890">
    <property type="component" value="Unassembled WGS sequence"/>
</dbReference>
<dbReference type="AlphaFoldDB" id="A0A9P3CB96"/>
<reference evidence="3 4" key="1">
    <citation type="submission" date="2021-01" db="EMBL/GenBank/DDBJ databases">
        <title>Cercospora kikuchii MAFF 305040 whole genome shotgun sequence.</title>
        <authorList>
            <person name="Kashiwa T."/>
            <person name="Suzuki T."/>
        </authorList>
    </citation>
    <scope>NUCLEOTIDE SEQUENCE [LARGE SCALE GENOMIC DNA]</scope>
    <source>
        <strain evidence="3 4">MAFF 305040</strain>
    </source>
</reference>
<feature type="chain" id="PRO_5040386427" evidence="2">
    <location>
        <begin position="18"/>
        <end position="183"/>
    </location>
</feature>
<evidence type="ECO:0000256" key="1">
    <source>
        <dbReference type="SAM" id="MobiDB-lite"/>
    </source>
</evidence>
<proteinExistence type="predicted"/>
<name>A0A9P3CB96_9PEZI</name>
<feature type="compositionally biased region" description="Polar residues" evidence="1">
    <location>
        <begin position="122"/>
        <end position="139"/>
    </location>
</feature>
<evidence type="ECO:0000313" key="4">
    <source>
        <dbReference type="Proteomes" id="UP000825890"/>
    </source>
</evidence>
<feature type="signal peptide" evidence="2">
    <location>
        <begin position="1"/>
        <end position="17"/>
    </location>
</feature>
<keyword evidence="4" id="KW-1185">Reference proteome</keyword>
<gene>
    <name evidence="3" type="ORF">CKM354_000315500</name>
</gene>
<comment type="caution">
    <text evidence="3">The sequence shown here is derived from an EMBL/GenBank/DDBJ whole genome shotgun (WGS) entry which is preliminary data.</text>
</comment>
<dbReference type="GeneID" id="68288730"/>
<protein>
    <submittedName>
        <fullName evidence="3">Uncharacterized protein</fullName>
    </submittedName>
</protein>
<accession>A0A9P3CB96</accession>
<feature type="compositionally biased region" description="Low complexity" evidence="1">
    <location>
        <begin position="20"/>
        <end position="41"/>
    </location>
</feature>
<dbReference type="EMBL" id="BOLY01000002">
    <property type="protein sequence ID" value="GIZ39784.1"/>
    <property type="molecule type" value="Genomic_DNA"/>
</dbReference>
<dbReference type="RefSeq" id="XP_044654271.1">
    <property type="nucleotide sequence ID" value="XM_044798336.1"/>
</dbReference>
<feature type="compositionally biased region" description="Low complexity" evidence="1">
    <location>
        <begin position="140"/>
        <end position="160"/>
    </location>
</feature>
<feature type="region of interest" description="Disordered" evidence="1">
    <location>
        <begin position="117"/>
        <end position="161"/>
    </location>
</feature>
<evidence type="ECO:0000256" key="2">
    <source>
        <dbReference type="SAM" id="SignalP"/>
    </source>
</evidence>